<dbReference type="InterPro" id="IPR000073">
    <property type="entry name" value="AB_hydrolase_1"/>
</dbReference>
<dbReference type="PANTHER" id="PTHR42886">
    <property type="entry name" value="RE40534P-RELATED"/>
    <property type="match status" value="1"/>
</dbReference>
<organism evidence="2">
    <name type="scientific">mine drainage metagenome</name>
    <dbReference type="NCBI Taxonomy" id="410659"/>
    <lineage>
        <taxon>unclassified sequences</taxon>
        <taxon>metagenomes</taxon>
        <taxon>ecological metagenomes</taxon>
    </lineage>
</organism>
<dbReference type="SUPFAM" id="SSF53474">
    <property type="entry name" value="alpha/beta-Hydrolases"/>
    <property type="match status" value="1"/>
</dbReference>
<dbReference type="InterPro" id="IPR029058">
    <property type="entry name" value="AB_hydrolase_fold"/>
</dbReference>
<gene>
    <name evidence="2" type="ORF">B2A_11263</name>
</gene>
<reference evidence="2" key="2">
    <citation type="journal article" date="2014" name="ISME J.">
        <title>Microbial stratification in low pH oxic and suboxic macroscopic growths along an acid mine drainage.</title>
        <authorList>
            <person name="Mendez-Garcia C."/>
            <person name="Mesa V."/>
            <person name="Sprenger R.R."/>
            <person name="Richter M."/>
            <person name="Diez M.S."/>
            <person name="Solano J."/>
            <person name="Bargiela R."/>
            <person name="Golyshina O.V."/>
            <person name="Manteca A."/>
            <person name="Ramos J.L."/>
            <person name="Gallego J.R."/>
            <person name="Llorente I."/>
            <person name="Martins Dos Santos V.A."/>
            <person name="Jensen O.N."/>
            <person name="Pelaez A.I."/>
            <person name="Sanchez J."/>
            <person name="Ferrer M."/>
        </authorList>
    </citation>
    <scope>NUCLEOTIDE SEQUENCE</scope>
</reference>
<comment type="caution">
    <text evidence="2">The sequence shown here is derived from an EMBL/GenBank/DDBJ whole genome shotgun (WGS) entry which is preliminary data.</text>
</comment>
<evidence type="ECO:0000313" key="2">
    <source>
        <dbReference type="EMBL" id="EQD39041.1"/>
    </source>
</evidence>
<evidence type="ECO:0000259" key="1">
    <source>
        <dbReference type="Pfam" id="PF00561"/>
    </source>
</evidence>
<feature type="non-terminal residue" evidence="2">
    <location>
        <position position="150"/>
    </location>
</feature>
<dbReference type="Pfam" id="PF00561">
    <property type="entry name" value="Abhydrolase_1"/>
    <property type="match status" value="1"/>
</dbReference>
<protein>
    <submittedName>
        <fullName evidence="2">Biotin biosynthesis protein BioH</fullName>
    </submittedName>
</protein>
<dbReference type="EMBL" id="AUZZ01008116">
    <property type="protein sequence ID" value="EQD39041.1"/>
    <property type="molecule type" value="Genomic_DNA"/>
</dbReference>
<reference evidence="2" key="1">
    <citation type="submission" date="2013-08" db="EMBL/GenBank/DDBJ databases">
        <authorList>
            <person name="Mendez C."/>
            <person name="Richter M."/>
            <person name="Ferrer M."/>
            <person name="Sanchez J."/>
        </authorList>
    </citation>
    <scope>NUCLEOTIDE SEQUENCE</scope>
</reference>
<proteinExistence type="predicted"/>
<dbReference type="Gene3D" id="3.40.50.1820">
    <property type="entry name" value="alpha/beta hydrolase"/>
    <property type="match status" value="1"/>
</dbReference>
<dbReference type="PANTHER" id="PTHR42886:SF29">
    <property type="entry name" value="PUMMELIG, ISOFORM A"/>
    <property type="match status" value="1"/>
</dbReference>
<dbReference type="AlphaFoldDB" id="T0YTY9"/>
<sequence length="150" mass="16089">MSPLHLEIRGDGAPLVLLHGWGLNVRIWDALVAALEAHRQLVAVDLPGHGRSPWCAECAAAGAQVEWIGRSVADRIGRAPYALLGWSLGAQLALRWAAQPPAGLRPPAHLVLVAATPRFTAAPDWPHGTPQARLLRVAEGLQSDYQRTVS</sequence>
<accession>T0YTY9</accession>
<name>T0YTY9_9ZZZZ</name>
<feature type="domain" description="AB hydrolase-1" evidence="1">
    <location>
        <begin position="14"/>
        <end position="133"/>
    </location>
</feature>